<dbReference type="SUPFAM" id="SSF52540">
    <property type="entry name" value="P-loop containing nucleoside triphosphate hydrolases"/>
    <property type="match status" value="1"/>
</dbReference>
<gene>
    <name evidence="2" type="ORF">L9S41_02335</name>
</gene>
<dbReference type="SUPFAM" id="SSF52172">
    <property type="entry name" value="CheY-like"/>
    <property type="match status" value="1"/>
</dbReference>
<name>A0ABY5ZMC3_9BACT</name>
<evidence type="ECO:0000313" key="2">
    <source>
        <dbReference type="EMBL" id="UWZ80248.1"/>
    </source>
</evidence>
<protein>
    <recommendedName>
        <fullName evidence="1">CobQ/CobB/MinD/ParA nucleotide binding domain-containing protein</fullName>
    </recommendedName>
</protein>
<dbReference type="InterPro" id="IPR002586">
    <property type="entry name" value="CobQ/CobB/MinD/ParA_Nub-bd_dom"/>
</dbReference>
<evidence type="ECO:0000259" key="1">
    <source>
        <dbReference type="Pfam" id="PF01656"/>
    </source>
</evidence>
<organism evidence="2 3">
    <name type="scientific">Geoalkalibacter halelectricus</name>
    <dbReference type="NCBI Taxonomy" id="2847045"/>
    <lineage>
        <taxon>Bacteria</taxon>
        <taxon>Pseudomonadati</taxon>
        <taxon>Thermodesulfobacteriota</taxon>
        <taxon>Desulfuromonadia</taxon>
        <taxon>Desulfuromonadales</taxon>
        <taxon>Geoalkalibacteraceae</taxon>
        <taxon>Geoalkalibacter</taxon>
    </lineage>
</organism>
<dbReference type="PANTHER" id="PTHR43384">
    <property type="entry name" value="SEPTUM SITE-DETERMINING PROTEIN MIND HOMOLOG, CHLOROPLASTIC-RELATED"/>
    <property type="match status" value="1"/>
</dbReference>
<reference evidence="2" key="1">
    <citation type="journal article" date="2022" name="Environ. Microbiol.">
        <title>Geoalkalibacter halelectricus SAP #1 sp. nov. possessing extracellular electron transfer and mineral#reducing capabilities from a haloalkaline environment.</title>
        <authorList>
            <person name="Yadav S."/>
            <person name="Singh R."/>
            <person name="Sundharam S.S."/>
            <person name="Chaudhary S."/>
            <person name="Krishnamurthi S."/>
            <person name="Patil S.A."/>
        </authorList>
    </citation>
    <scope>NUCLEOTIDE SEQUENCE</scope>
    <source>
        <strain evidence="2">SAP-1</strain>
    </source>
</reference>
<dbReference type="RefSeq" id="WP_260748605.1">
    <property type="nucleotide sequence ID" value="NZ_CP092109.1"/>
</dbReference>
<dbReference type="Gene3D" id="3.40.50.2300">
    <property type="match status" value="1"/>
</dbReference>
<dbReference type="Pfam" id="PF01656">
    <property type="entry name" value="CbiA"/>
    <property type="match status" value="1"/>
</dbReference>
<accession>A0ABY5ZMC3</accession>
<dbReference type="InterPro" id="IPR027417">
    <property type="entry name" value="P-loop_NTPase"/>
</dbReference>
<dbReference type="InterPro" id="IPR011006">
    <property type="entry name" value="CheY-like_superfamily"/>
</dbReference>
<feature type="domain" description="CobQ/CobB/MinD/ParA nucleotide binding" evidence="1">
    <location>
        <begin position="135"/>
        <end position="319"/>
    </location>
</feature>
<evidence type="ECO:0000313" key="3">
    <source>
        <dbReference type="Proteomes" id="UP001060414"/>
    </source>
</evidence>
<proteinExistence type="predicted"/>
<sequence length="387" mass="42179">MAQEMVIGLDIQEPTLLREVQACLGQLDGVRAIAPWPQAPATGFAAPSVVVLHANGDLEGIAARISDLREKLPEASLFVISSEKRPEYIVEVMKAGAAEFFSNRLNPDAFTAAVEKVRQRLLTSARPTRGRLYSFISAKGGLGTTVISVNVAAALALRAKSNVALLDMSLQSGDSSVYLDTLPQTTLADICKNFHRLDFSFLKTSMLRHSTGLHYLAAPREPEDSGSVHGAQVKKVLHLAKSLHDQVVVDCTSMLVDECSLETFQASDRIFILTDLSVPAVRNAARLNQLLLKLRIAPSKIEFVINRFSKSGAPLQDVEKTLNKTVFWLFPNDFEEVISSINAGVPLVKGKPGSPFAKNILEFVEKMQDPTKHAGYRGARGFLGKTI</sequence>
<dbReference type="Gene3D" id="3.40.50.300">
    <property type="entry name" value="P-loop containing nucleotide triphosphate hydrolases"/>
    <property type="match status" value="1"/>
</dbReference>
<dbReference type="InterPro" id="IPR050625">
    <property type="entry name" value="ParA/MinD_ATPase"/>
</dbReference>
<dbReference type="PANTHER" id="PTHR43384:SF13">
    <property type="entry name" value="SLR0110 PROTEIN"/>
    <property type="match status" value="1"/>
</dbReference>
<dbReference type="EMBL" id="CP092109">
    <property type="protein sequence ID" value="UWZ80248.1"/>
    <property type="molecule type" value="Genomic_DNA"/>
</dbReference>
<keyword evidence="3" id="KW-1185">Reference proteome</keyword>
<dbReference type="Proteomes" id="UP001060414">
    <property type="component" value="Chromosome"/>
</dbReference>